<reference evidence="1 2" key="1">
    <citation type="submission" date="2017-05" db="EMBL/GenBank/DDBJ databases">
        <authorList>
            <person name="Varghese N."/>
            <person name="Submissions S."/>
        </authorList>
    </citation>
    <scope>NUCLEOTIDE SEQUENCE [LARGE SCALE GENOMIC DNA]</scope>
    <source>
        <strain evidence="1 2">DSM 25457</strain>
    </source>
</reference>
<dbReference type="EMBL" id="FXUG01000025">
    <property type="protein sequence ID" value="SMP78250.1"/>
    <property type="molecule type" value="Genomic_DNA"/>
</dbReference>
<gene>
    <name evidence="1" type="ORF">SAMN06265222_12512</name>
</gene>
<accession>A0ABY1QQN4</accession>
<keyword evidence="2" id="KW-1185">Reference proteome</keyword>
<evidence type="ECO:0000313" key="2">
    <source>
        <dbReference type="Proteomes" id="UP001158067"/>
    </source>
</evidence>
<dbReference type="RefSeq" id="WP_283435471.1">
    <property type="nucleotide sequence ID" value="NZ_FXUG01000025.1"/>
</dbReference>
<name>A0ABY1QQN4_9BACT</name>
<sequence>MFPGNQRLNLGVGDGDGECVFERDNDFSDIVFVARKIVERGRRRYLSVFNAEMFGDDLARGPGGVVTPGTAANSI</sequence>
<proteinExistence type="predicted"/>
<evidence type="ECO:0000313" key="1">
    <source>
        <dbReference type="EMBL" id="SMP78250.1"/>
    </source>
</evidence>
<comment type="caution">
    <text evidence="1">The sequence shown here is derived from an EMBL/GenBank/DDBJ whole genome shotgun (WGS) entry which is preliminary data.</text>
</comment>
<organism evidence="1 2">
    <name type="scientific">Neorhodopirellula lusitana</name>
    <dbReference type="NCBI Taxonomy" id="445327"/>
    <lineage>
        <taxon>Bacteria</taxon>
        <taxon>Pseudomonadati</taxon>
        <taxon>Planctomycetota</taxon>
        <taxon>Planctomycetia</taxon>
        <taxon>Pirellulales</taxon>
        <taxon>Pirellulaceae</taxon>
        <taxon>Neorhodopirellula</taxon>
    </lineage>
</organism>
<protein>
    <submittedName>
        <fullName evidence="1">Uncharacterized protein</fullName>
    </submittedName>
</protein>
<dbReference type="Proteomes" id="UP001158067">
    <property type="component" value="Unassembled WGS sequence"/>
</dbReference>